<feature type="region of interest" description="Disordered" evidence="1">
    <location>
        <begin position="64"/>
        <end position="119"/>
    </location>
</feature>
<dbReference type="OrthoDB" id="10552042at2759"/>
<evidence type="ECO:0000256" key="2">
    <source>
        <dbReference type="SAM" id="SignalP"/>
    </source>
</evidence>
<feature type="chain" id="PRO_5013687011" description="Secreted protein" evidence="2">
    <location>
        <begin position="21"/>
        <end position="259"/>
    </location>
</feature>
<feature type="compositionally biased region" description="Low complexity" evidence="1">
    <location>
        <begin position="153"/>
        <end position="173"/>
    </location>
</feature>
<evidence type="ECO:0008006" key="5">
    <source>
        <dbReference type="Google" id="ProtNLM"/>
    </source>
</evidence>
<evidence type="ECO:0000256" key="1">
    <source>
        <dbReference type="SAM" id="MobiDB-lite"/>
    </source>
</evidence>
<feature type="compositionally biased region" description="Low complexity" evidence="1">
    <location>
        <begin position="64"/>
        <end position="76"/>
    </location>
</feature>
<feature type="compositionally biased region" description="Basic residues" evidence="1">
    <location>
        <begin position="174"/>
        <end position="209"/>
    </location>
</feature>
<feature type="region of interest" description="Disordered" evidence="1">
    <location>
        <begin position="145"/>
        <end position="210"/>
    </location>
</feature>
<name>A0A2G5HB32_CERBT</name>
<dbReference type="Proteomes" id="UP000230605">
    <property type="component" value="Chromosome 5"/>
</dbReference>
<feature type="compositionally biased region" description="Polar residues" evidence="1">
    <location>
        <begin position="95"/>
        <end position="105"/>
    </location>
</feature>
<keyword evidence="2" id="KW-0732">Signal</keyword>
<evidence type="ECO:0000313" key="3">
    <source>
        <dbReference type="EMBL" id="PIA89462.1"/>
    </source>
</evidence>
<protein>
    <recommendedName>
        <fullName evidence="5">Secreted protein</fullName>
    </recommendedName>
</protein>
<dbReference type="AlphaFoldDB" id="A0A2G5HB32"/>
<proteinExistence type="predicted"/>
<organism evidence="3 4">
    <name type="scientific">Cercospora beticola</name>
    <name type="common">Sugarbeet leaf spot fungus</name>
    <dbReference type="NCBI Taxonomy" id="122368"/>
    <lineage>
        <taxon>Eukaryota</taxon>
        <taxon>Fungi</taxon>
        <taxon>Dikarya</taxon>
        <taxon>Ascomycota</taxon>
        <taxon>Pezizomycotina</taxon>
        <taxon>Dothideomycetes</taxon>
        <taxon>Dothideomycetidae</taxon>
        <taxon>Mycosphaerellales</taxon>
        <taxon>Mycosphaerellaceae</taxon>
        <taxon>Cercospora</taxon>
    </lineage>
</organism>
<feature type="signal peptide" evidence="2">
    <location>
        <begin position="1"/>
        <end position="20"/>
    </location>
</feature>
<comment type="caution">
    <text evidence="3">The sequence shown here is derived from an EMBL/GenBank/DDBJ whole genome shotgun (WGS) entry which is preliminary data.</text>
</comment>
<evidence type="ECO:0000313" key="4">
    <source>
        <dbReference type="Proteomes" id="UP000230605"/>
    </source>
</evidence>
<dbReference type="EMBL" id="LKMD01000108">
    <property type="protein sequence ID" value="PIA89462.1"/>
    <property type="molecule type" value="Genomic_DNA"/>
</dbReference>
<reference evidence="3 4" key="1">
    <citation type="submission" date="2015-10" db="EMBL/GenBank/DDBJ databases">
        <title>The cercosporin biosynthetic gene cluster was horizontally transferred to several fungal lineages and shown to be expanded in Cercospora beticola based on microsynteny with recipient genomes.</title>
        <authorList>
            <person name="De Jonge R."/>
            <person name="Ebert M.K."/>
            <person name="Suttle J.C."/>
            <person name="Jurick Ii W.M."/>
            <person name="Secor G.A."/>
            <person name="Thomma B.P."/>
            <person name="Van De Peer Y."/>
            <person name="Bolton M.D."/>
        </authorList>
    </citation>
    <scope>NUCLEOTIDE SEQUENCE [LARGE SCALE GENOMIC DNA]</scope>
    <source>
        <strain evidence="3 4">09-40</strain>
    </source>
</reference>
<feature type="compositionally biased region" description="Basic and acidic residues" evidence="1">
    <location>
        <begin position="79"/>
        <end position="92"/>
    </location>
</feature>
<sequence length="259" mass="29981">MYGKRLISAAICCLVTVAHAADLSQEQSQLNNVNADERRSLAEAGELLDRSAEGAAVEQANAVDAEAPAAQDAGLAVNDTDKNRRPCRKAPEATKCSNSDCSNIDSHSHHRYNPSNNRSFQLPINNHHCQHPRCNLHDRLHRNDNCRQHNRRPNPNLHLPNSPNLNLHHNLPIHPRHNPRPNHNRSFHPTHHSNQHPKRRNRNPNRHHIPNCYSDRYRPYEYRNRKRCDDDFTCYDCEGYASTDWNACGSYARRWWRCE</sequence>
<accession>A0A2G5HB32</accession>
<gene>
    <name evidence="3" type="ORF">CB0940_06986</name>
</gene>